<feature type="domain" description="Doubled CXXCH motif" evidence="2">
    <location>
        <begin position="241"/>
        <end position="278"/>
    </location>
</feature>
<dbReference type="PANTHER" id="PTHR35038">
    <property type="entry name" value="DISSIMILATORY SULFITE REDUCTASE SIRA"/>
    <property type="match status" value="1"/>
</dbReference>
<dbReference type="AlphaFoldDB" id="A0A7X6IAA9"/>
<sequence>MRWKRFGSPSGMTFKRIQIFILLGIVGFILFLSASAKGGSIIRSRHDLSALNWRGYQNETGPMQGGTFDDLREACVYCHTPHNSSSYAPLWNRELPQERGYQMYSSPNFDSAPRRAPDGISLACLSCHDGSVAVDSVLKPPQFHDIVETGGDYRMTLEGEEGSDACSKCHNRSEGAYGGLSGAHDATVRYFTKDLRDDHAISMVLPSADVDPQFNQPTILKPDGGRMFANGVQTFAGDKVQCASCHDIHSPDEKNLQGRDPFLRASNRGSALCLTCHQK</sequence>
<name>A0A7X6IAA9_9BACT</name>
<evidence type="ECO:0000313" key="4">
    <source>
        <dbReference type="Proteomes" id="UP000534783"/>
    </source>
</evidence>
<comment type="caution">
    <text evidence="3">The sequence shown here is derived from an EMBL/GenBank/DDBJ whole genome shotgun (WGS) entry which is preliminary data.</text>
</comment>
<protein>
    <submittedName>
        <fullName evidence="3">Cytochrome c3 family protein</fullName>
    </submittedName>
</protein>
<dbReference type="InterPro" id="IPR051829">
    <property type="entry name" value="Multiheme_Cytochr_ET"/>
</dbReference>
<gene>
    <name evidence="3" type="ORF">MNODULE_07135</name>
</gene>
<dbReference type="InterPro" id="IPR036280">
    <property type="entry name" value="Multihaem_cyt_sf"/>
</dbReference>
<evidence type="ECO:0000259" key="2">
    <source>
        <dbReference type="Pfam" id="PF09699"/>
    </source>
</evidence>
<dbReference type="Gene3D" id="1.10.1130.10">
    <property type="entry name" value="Flavocytochrome C3, Chain A"/>
    <property type="match status" value="1"/>
</dbReference>
<proteinExistence type="predicted"/>
<evidence type="ECO:0000313" key="3">
    <source>
        <dbReference type="EMBL" id="NKE70511.1"/>
    </source>
</evidence>
<organism evidence="3 4">
    <name type="scientific">Candidatus Manganitrophus noduliformans</name>
    <dbReference type="NCBI Taxonomy" id="2606439"/>
    <lineage>
        <taxon>Bacteria</taxon>
        <taxon>Pseudomonadati</taxon>
        <taxon>Nitrospirota</taxon>
        <taxon>Nitrospiria</taxon>
        <taxon>Candidatus Troglogloeales</taxon>
        <taxon>Candidatus Manganitrophaceae</taxon>
        <taxon>Candidatus Manganitrophus</taxon>
    </lineage>
</organism>
<evidence type="ECO:0000256" key="1">
    <source>
        <dbReference type="ARBA" id="ARBA00022729"/>
    </source>
</evidence>
<dbReference type="Pfam" id="PF09699">
    <property type="entry name" value="Paired_CXXCH_1"/>
    <property type="match status" value="1"/>
</dbReference>
<dbReference type="GO" id="GO:0016491">
    <property type="term" value="F:oxidoreductase activity"/>
    <property type="evidence" value="ECO:0007669"/>
    <property type="project" value="TreeGrafter"/>
</dbReference>
<accession>A0A7X6IAA9</accession>
<dbReference type="PANTHER" id="PTHR35038:SF6">
    <property type="entry name" value="SURFACE LOCALIZED DECAHEME CYTOCHROME C LIPOPROTEIN"/>
    <property type="match status" value="1"/>
</dbReference>
<dbReference type="EMBL" id="VTOW01000001">
    <property type="protein sequence ID" value="NKE70511.1"/>
    <property type="molecule type" value="Genomic_DNA"/>
</dbReference>
<reference evidence="3 4" key="1">
    <citation type="journal article" date="2020" name="Nature">
        <title>Bacterial chemolithoautotrophy via manganese oxidation.</title>
        <authorList>
            <person name="Yu H."/>
            <person name="Leadbetter J.R."/>
        </authorList>
    </citation>
    <scope>NUCLEOTIDE SEQUENCE [LARGE SCALE GENOMIC DNA]</scope>
    <source>
        <strain evidence="3 4">Mn-1</strain>
    </source>
</reference>
<keyword evidence="4" id="KW-1185">Reference proteome</keyword>
<dbReference type="Proteomes" id="UP000534783">
    <property type="component" value="Unassembled WGS sequence"/>
</dbReference>
<dbReference type="InterPro" id="IPR010177">
    <property type="entry name" value="Paired_CXXCH_1"/>
</dbReference>
<dbReference type="SUPFAM" id="SSF48695">
    <property type="entry name" value="Multiheme cytochromes"/>
    <property type="match status" value="1"/>
</dbReference>
<keyword evidence="1" id="KW-0732">Signal</keyword>